<gene>
    <name evidence="2" type="ORF">BLNAU_18528</name>
</gene>
<evidence type="ECO:0000313" key="3">
    <source>
        <dbReference type="Proteomes" id="UP001281761"/>
    </source>
</evidence>
<evidence type="ECO:0000256" key="1">
    <source>
        <dbReference type="SAM" id="MobiDB-lite"/>
    </source>
</evidence>
<feature type="compositionally biased region" description="Basic residues" evidence="1">
    <location>
        <begin position="588"/>
        <end position="601"/>
    </location>
</feature>
<comment type="caution">
    <text evidence="2">The sequence shown here is derived from an EMBL/GenBank/DDBJ whole genome shotgun (WGS) entry which is preliminary data.</text>
</comment>
<reference evidence="2 3" key="1">
    <citation type="journal article" date="2022" name="bioRxiv">
        <title>Genomics of Preaxostyla Flagellates Illuminates Evolutionary Transitions and the Path Towards Mitochondrial Loss.</title>
        <authorList>
            <person name="Novak L.V.F."/>
            <person name="Treitli S.C."/>
            <person name="Pyrih J."/>
            <person name="Halakuc P."/>
            <person name="Pipaliya S.V."/>
            <person name="Vacek V."/>
            <person name="Brzon O."/>
            <person name="Soukal P."/>
            <person name="Eme L."/>
            <person name="Dacks J.B."/>
            <person name="Karnkowska A."/>
            <person name="Elias M."/>
            <person name="Hampl V."/>
        </authorList>
    </citation>
    <scope>NUCLEOTIDE SEQUENCE [LARGE SCALE GENOMIC DNA]</scope>
    <source>
        <strain evidence="2">NAU3</strain>
        <tissue evidence="2">Gut</tissue>
    </source>
</reference>
<evidence type="ECO:0000313" key="2">
    <source>
        <dbReference type="EMBL" id="KAK2946552.1"/>
    </source>
</evidence>
<protein>
    <submittedName>
        <fullName evidence="2">Uncharacterized protein</fullName>
    </submittedName>
</protein>
<feature type="region of interest" description="Disordered" evidence="1">
    <location>
        <begin position="569"/>
        <end position="608"/>
    </location>
</feature>
<accession>A0ABQ9X4D4</accession>
<name>A0ABQ9X4D4_9EUKA</name>
<dbReference type="EMBL" id="JARBJD010000225">
    <property type="protein sequence ID" value="KAK2946552.1"/>
    <property type="molecule type" value="Genomic_DNA"/>
</dbReference>
<keyword evidence="3" id="KW-1185">Reference proteome</keyword>
<proteinExistence type="predicted"/>
<organism evidence="2 3">
    <name type="scientific">Blattamonas nauphoetae</name>
    <dbReference type="NCBI Taxonomy" id="2049346"/>
    <lineage>
        <taxon>Eukaryota</taxon>
        <taxon>Metamonada</taxon>
        <taxon>Preaxostyla</taxon>
        <taxon>Oxymonadida</taxon>
        <taxon>Blattamonas</taxon>
    </lineage>
</organism>
<sequence>MGSNVSRHYQQNSSTVPQSLGDVDLIILRRIQAIIDSCVGVLKQPDFLDFDDPLTNEHLSDLSHLLYQSFPTQKAGHNDLYSLNQYLFRSSTFSLFGHLILNSQTFINYTKKIEKVIIYKILHVITGTPGMGKTASRFPFITLLMSFGVESVTTLKDGEQVYVFKRREKRERTGTAKISMDVSSGTLPDFETPSYLYTFDVHSFKVPKSALPPAEPKGNLKEKLYVPDAVELPGPEESKPGWTLLGSVSVPSVEHFPYFLRLLVGHQSDTLTATNPPNADNQICQEPSLVVVNRLENTKWHVVDDLTISEDSMLQRDTNYVLFTSPKSSRWKNVGTPEKTDRRLTLEYVVPKYTPQEQAALLNTMGTRGISETHVDDTLQGVELFSFVPRFVLNPGSSLDAMSNADKPGTDLSCIDPQDLFTDKVSHKLIHFSCPQYDCHNWHTEFATELARWITLNTYNTTMQEKYIETLENMSESAEFNQQRGAVFHALVSESILGGFWFTSAKHFFSDESLLDGVQLPPPIGESFVYLRNSVCMRKVFLPDMKTIDVNELNDFEEKWARLFSTPNREASQTNIDDDTSNLERNTRQARRNKAQAKKPSPHTMHSDVDEAVQATINHDEENPEQMLRDESHAKCFTFYLKPIGGNNAGFDSLLLFFKVHEEQGELKLDDLSAMFIQSTLAKAHPISDSGANLMYLWLKLLCTVYGLSEQHIHPFFFFVKQPSVSKISLTRDYPAESFMPRENVWVMDGHARELKEILLARTGRLVLSAATTLEPNTNPTHFRCYFCDQIVKEYFPCHHCKKIPDKYEEARRTRKEQSLSQTKEQSSSKTEDQMFDTPYSNQTQENDDHIFEFDLIPTRPLNPGNGANPVQPEQKWIDLSYPYPERQIPKSKRSMTPFDRLKVVMVGVGGQTVSTYEHDFTSNEQERKRLRFDVSHSQPIPNIFTYSPQRPNDPQPSVPIDETWNRVLSSDSEQKIVVGNEFNNTTSHLLTSVRLVRVWANERRIGLSGDIRNGVLSMGEQHSPHEDVSDKLENKGVPLAQLHLPMNFFPKQTLLLGTRRILTPFEIRGILSLVDKQYPIKHESEEHRQLMIKNCIDDGQPLTRDDAKLILKDGKAFPLLLTSDLDSLKSRIPALGSLPLYDIQSLVAFVSGTLALITDILEKCMAYLYRHEKLDGTAAQNLELRWMKRCLQDHFTVAYGRLNKALQLRLQGKRKDLGDADVELVVEGMRTNPLLPKRCRKHVFPFVTDVTKNYDELVDLLSQKDAKLKRKDREVCITVLLMHAPIEGSENDDLKSLIDKCSQHNPAHKPTLTSLLVQDGLSADVDKWNEILNDLEQKRGWICRHVLFCANVFRSRGE</sequence>
<feature type="compositionally biased region" description="Polar residues" evidence="1">
    <location>
        <begin position="819"/>
        <end position="829"/>
    </location>
</feature>
<dbReference type="Proteomes" id="UP001281761">
    <property type="component" value="Unassembled WGS sequence"/>
</dbReference>
<feature type="region of interest" description="Disordered" evidence="1">
    <location>
        <begin position="812"/>
        <end position="845"/>
    </location>
</feature>